<name>A0A4V2S4K5_9ACTN</name>
<gene>
    <name evidence="2" type="ORF">EV646_104412</name>
</gene>
<evidence type="ECO:0000313" key="2">
    <source>
        <dbReference type="EMBL" id="TCO48590.1"/>
    </source>
</evidence>
<comment type="caution">
    <text evidence="2">The sequence shown here is derived from an EMBL/GenBank/DDBJ whole genome shotgun (WGS) entry which is preliminary data.</text>
</comment>
<dbReference type="Pfam" id="PF00480">
    <property type="entry name" value="ROK"/>
    <property type="match status" value="1"/>
</dbReference>
<dbReference type="InterPro" id="IPR043129">
    <property type="entry name" value="ATPase_NBD"/>
</dbReference>
<protein>
    <submittedName>
        <fullName evidence="2">Glucokinase</fullName>
    </submittedName>
</protein>
<reference evidence="2 3" key="1">
    <citation type="journal article" date="2015" name="Stand. Genomic Sci.">
        <title>Genomic Encyclopedia of Bacterial and Archaeal Type Strains, Phase III: the genomes of soil and plant-associated and newly described type strains.</title>
        <authorList>
            <person name="Whitman W.B."/>
            <person name="Woyke T."/>
            <person name="Klenk H.P."/>
            <person name="Zhou Y."/>
            <person name="Lilburn T.G."/>
            <person name="Beck B.J."/>
            <person name="De Vos P."/>
            <person name="Vandamme P."/>
            <person name="Eisen J.A."/>
            <person name="Garrity G."/>
            <person name="Hugenholtz P."/>
            <person name="Kyrpides N.C."/>
        </authorList>
    </citation>
    <scope>NUCLEOTIDE SEQUENCE [LARGE SCALE GENOMIC DNA]</scope>
    <source>
        <strain evidence="2 3">VKM Ac-2541</strain>
    </source>
</reference>
<dbReference type="PANTHER" id="PTHR18964:SF149">
    <property type="entry name" value="BIFUNCTIONAL UDP-N-ACETYLGLUCOSAMINE 2-EPIMERASE_N-ACETYLMANNOSAMINE KINASE"/>
    <property type="match status" value="1"/>
</dbReference>
<dbReference type="EMBL" id="SLWR01000004">
    <property type="protein sequence ID" value="TCO48590.1"/>
    <property type="molecule type" value="Genomic_DNA"/>
</dbReference>
<keyword evidence="3" id="KW-1185">Reference proteome</keyword>
<dbReference type="InterPro" id="IPR000600">
    <property type="entry name" value="ROK"/>
</dbReference>
<dbReference type="AlphaFoldDB" id="A0A4V2S4K5"/>
<dbReference type="SUPFAM" id="SSF53067">
    <property type="entry name" value="Actin-like ATPase domain"/>
    <property type="match status" value="1"/>
</dbReference>
<dbReference type="Gene3D" id="3.30.420.40">
    <property type="match status" value="2"/>
</dbReference>
<dbReference type="Proteomes" id="UP000295573">
    <property type="component" value="Unassembled WGS sequence"/>
</dbReference>
<keyword evidence="2" id="KW-0418">Kinase</keyword>
<dbReference type="PANTHER" id="PTHR18964">
    <property type="entry name" value="ROK (REPRESSOR, ORF, KINASE) FAMILY"/>
    <property type="match status" value="1"/>
</dbReference>
<organism evidence="2 3">
    <name type="scientific">Kribbella antiqua</name>
    <dbReference type="NCBI Taxonomy" id="2512217"/>
    <lineage>
        <taxon>Bacteria</taxon>
        <taxon>Bacillati</taxon>
        <taxon>Actinomycetota</taxon>
        <taxon>Actinomycetes</taxon>
        <taxon>Propionibacteriales</taxon>
        <taxon>Kribbellaceae</taxon>
        <taxon>Kribbella</taxon>
    </lineage>
</organism>
<proteinExistence type="inferred from homology"/>
<comment type="similarity">
    <text evidence="1">Belongs to the ROK (NagC/XylR) family.</text>
</comment>
<keyword evidence="2" id="KW-0808">Transferase</keyword>
<evidence type="ECO:0000313" key="3">
    <source>
        <dbReference type="Proteomes" id="UP000295573"/>
    </source>
</evidence>
<evidence type="ECO:0000256" key="1">
    <source>
        <dbReference type="ARBA" id="ARBA00006479"/>
    </source>
</evidence>
<dbReference type="GO" id="GO:0016301">
    <property type="term" value="F:kinase activity"/>
    <property type="evidence" value="ECO:0007669"/>
    <property type="project" value="UniProtKB-KW"/>
</dbReference>
<sequence>MKCGLVAADGAVLHRETRPTPREAGGRPILDALLETVVELGQKATADGHRVRAVGVVVPGIIDAATGTVSAENLAWVSTPVLAELKAAIGEDRPIVLAHDVRAGGYAELRQGALTGTTNSLFLPLGTGIAAAMVIDGSLVSGDGYAGELGHTRFIHGDAAEQCACGQWGCLETVASAAALARRYGARTGRTVDGAREVLELLAAGDPDAAQVWDDALTVLVDALVLYTTLVAPTRIAIGGGLVGAGETLLQPLRDGIHARLTFQREPEIVAAVLGEEAGCLGAAQMAWDRVAADESGEQTV</sequence>
<accession>A0A4V2S4K5</accession>